<dbReference type="PANTHER" id="PTHR23063:SF60">
    <property type="entry name" value="LYSOPHOSPHATIDIC ACID:OLEOYL-COA ACYLTRANSFERASE 1"/>
    <property type="match status" value="1"/>
</dbReference>
<keyword evidence="1" id="KW-0808">Transferase</keyword>
<keyword evidence="9" id="KW-1185">Reference proteome</keyword>
<reference evidence="8" key="1">
    <citation type="submission" date="2014-03" db="EMBL/GenBank/DDBJ databases">
        <authorList>
            <person name="Casaregola S."/>
        </authorList>
    </citation>
    <scope>NUCLEOTIDE SEQUENCE [LARGE SCALE GENOMIC DNA]</scope>
    <source>
        <strain evidence="8">CLIB 918</strain>
    </source>
</reference>
<evidence type="ECO:0000256" key="6">
    <source>
        <dbReference type="ARBA" id="ARBA00023315"/>
    </source>
</evidence>
<dbReference type="EMBL" id="CCBN010000002">
    <property type="protein sequence ID" value="CDO52230.1"/>
    <property type="molecule type" value="Genomic_DNA"/>
</dbReference>
<keyword evidence="6 8" id="KW-0012">Acyltransferase</keyword>
<keyword evidence="3 7" id="KW-1133">Transmembrane helix</keyword>
<keyword evidence="5 7" id="KW-0472">Membrane</keyword>
<dbReference type="OrthoDB" id="272512at2759"/>
<evidence type="ECO:0000256" key="5">
    <source>
        <dbReference type="ARBA" id="ARBA00023136"/>
    </source>
</evidence>
<evidence type="ECO:0000313" key="8">
    <source>
        <dbReference type="EMBL" id="CDO52230.1"/>
    </source>
</evidence>
<dbReference type="STRING" id="1173061.A0A0J9X4W2"/>
<comment type="caution">
    <text evidence="8">The sequence shown here is derived from an EMBL/GenBank/DDBJ whole genome shotgun (WGS) entry which is preliminary data.</text>
</comment>
<dbReference type="Proteomes" id="UP000242525">
    <property type="component" value="Unassembled WGS sequence"/>
</dbReference>
<accession>A0A0J9X4W2</accession>
<protein>
    <submittedName>
        <fullName evidence="8">Similar to Saccharomyces cerevisiae YPR139C LOA1 Lysophosphatidic acid acyltransferase</fullName>
    </submittedName>
</protein>
<evidence type="ECO:0000256" key="7">
    <source>
        <dbReference type="SAM" id="Phobius"/>
    </source>
</evidence>
<feature type="transmembrane region" description="Helical" evidence="7">
    <location>
        <begin position="29"/>
        <end position="53"/>
    </location>
</feature>
<name>A0A0J9X4W2_GEOCN</name>
<organism evidence="8 9">
    <name type="scientific">Geotrichum candidum</name>
    <name type="common">Oospora lactis</name>
    <name type="synonym">Dipodascus geotrichum</name>
    <dbReference type="NCBI Taxonomy" id="1173061"/>
    <lineage>
        <taxon>Eukaryota</taxon>
        <taxon>Fungi</taxon>
        <taxon>Dikarya</taxon>
        <taxon>Ascomycota</taxon>
        <taxon>Saccharomycotina</taxon>
        <taxon>Dipodascomycetes</taxon>
        <taxon>Dipodascales</taxon>
        <taxon>Dipodascaceae</taxon>
        <taxon>Geotrichum</taxon>
    </lineage>
</organism>
<gene>
    <name evidence="8" type="ORF">BN980_GECA02s07787g</name>
</gene>
<keyword evidence="2 7" id="KW-0812">Transmembrane</keyword>
<proteinExistence type="predicted"/>
<dbReference type="GO" id="GO:0016746">
    <property type="term" value="F:acyltransferase activity"/>
    <property type="evidence" value="ECO:0007669"/>
    <property type="project" value="UniProtKB-KW"/>
</dbReference>
<feature type="transmembrane region" description="Helical" evidence="7">
    <location>
        <begin position="59"/>
        <end position="80"/>
    </location>
</feature>
<dbReference type="AlphaFoldDB" id="A0A0J9X4W2"/>
<evidence type="ECO:0000313" key="9">
    <source>
        <dbReference type="Proteomes" id="UP000242525"/>
    </source>
</evidence>
<dbReference type="PANTHER" id="PTHR23063">
    <property type="entry name" value="PHOSPHOLIPID ACYLTRANSFERASE"/>
    <property type="match status" value="1"/>
</dbReference>
<evidence type="ECO:0000256" key="4">
    <source>
        <dbReference type="ARBA" id="ARBA00023098"/>
    </source>
</evidence>
<evidence type="ECO:0000256" key="1">
    <source>
        <dbReference type="ARBA" id="ARBA00022679"/>
    </source>
</evidence>
<evidence type="ECO:0000256" key="2">
    <source>
        <dbReference type="ARBA" id="ARBA00022692"/>
    </source>
</evidence>
<keyword evidence="4" id="KW-0443">Lipid metabolism</keyword>
<sequence length="292" mass="32342">MEKFSNWRDKATGVAPFLQISNQTNVLKAALTVVSVVVRVPLLLILTHFLVILPNAPQFVLSSILYVLGVFSWDVQVTGVKKKSYSDTKPFLPKAGSLIYTNFISPLDPIVYASLFKCIFAAPHPSNGQIIEYNLFSIIKYALSIQDIAPPVDSKKVSLDILAKRARSTGSVIIFFGEGTTSNGRGLLTTPSINSPLTSDLTVVPAGLRYGPQYLATPLPRYFLGWLWTVLYGFQIWSVRLRFGAPIITRDVDSSIDEITSSLCQIGRLKKLGSDLDIHAKREFLKAQNNYK</sequence>
<dbReference type="GO" id="GO:0006629">
    <property type="term" value="P:lipid metabolic process"/>
    <property type="evidence" value="ECO:0007669"/>
    <property type="project" value="UniProtKB-KW"/>
</dbReference>
<evidence type="ECO:0000256" key="3">
    <source>
        <dbReference type="ARBA" id="ARBA00022989"/>
    </source>
</evidence>
<dbReference type="SUPFAM" id="SSF69593">
    <property type="entry name" value="Glycerol-3-phosphate (1)-acyltransferase"/>
    <property type="match status" value="1"/>
</dbReference>